<dbReference type="GeneID" id="103052930"/>
<feature type="region of interest" description="Disordered" evidence="1">
    <location>
        <begin position="632"/>
        <end position="654"/>
    </location>
</feature>
<feature type="region of interest" description="Disordered" evidence="1">
    <location>
        <begin position="249"/>
        <end position="269"/>
    </location>
</feature>
<dbReference type="OrthoDB" id="9908305at2759"/>
<dbReference type="CTD" id="103189638"/>
<feature type="region of interest" description="Disordered" evidence="1">
    <location>
        <begin position="728"/>
        <end position="781"/>
    </location>
</feature>
<reference evidence="3" key="1">
    <citation type="submission" date="2025-08" db="UniProtKB">
        <authorList>
            <consortium name="RefSeq"/>
        </authorList>
    </citation>
    <scope>IDENTIFICATION</scope>
    <source>
        <tissue evidence="3">Liver</tissue>
    </source>
</reference>
<feature type="region of interest" description="Disordered" evidence="1">
    <location>
        <begin position="804"/>
        <end position="844"/>
    </location>
</feature>
<name>A0A9F5IR46_PYTBI</name>
<dbReference type="InterPro" id="IPR037656">
    <property type="entry name" value="DUF5525"/>
</dbReference>
<proteinExistence type="predicted"/>
<dbReference type="Gene3D" id="2.80.10.70">
    <property type="entry name" value="Spindlin/Ssty"/>
    <property type="match status" value="1"/>
</dbReference>
<organism evidence="2 3">
    <name type="scientific">Python bivittatus</name>
    <name type="common">Burmese python</name>
    <name type="synonym">Python molurus bivittatus</name>
    <dbReference type="NCBI Taxonomy" id="176946"/>
    <lineage>
        <taxon>Eukaryota</taxon>
        <taxon>Metazoa</taxon>
        <taxon>Chordata</taxon>
        <taxon>Craniata</taxon>
        <taxon>Vertebrata</taxon>
        <taxon>Euteleostomi</taxon>
        <taxon>Lepidosauria</taxon>
        <taxon>Squamata</taxon>
        <taxon>Bifurcata</taxon>
        <taxon>Unidentata</taxon>
        <taxon>Episquamata</taxon>
        <taxon>Toxicofera</taxon>
        <taxon>Serpentes</taxon>
        <taxon>Henophidia</taxon>
        <taxon>Pythonidae</taxon>
        <taxon>Python</taxon>
    </lineage>
</organism>
<feature type="compositionally biased region" description="Low complexity" evidence="1">
    <location>
        <begin position="312"/>
        <end position="322"/>
    </location>
</feature>
<keyword evidence="2" id="KW-1185">Reference proteome</keyword>
<evidence type="ECO:0000256" key="1">
    <source>
        <dbReference type="SAM" id="MobiDB-lite"/>
    </source>
</evidence>
<dbReference type="InterPro" id="IPR042567">
    <property type="entry name" value="SPIN/Ssty_sf"/>
</dbReference>
<feature type="compositionally biased region" description="Polar residues" evidence="1">
    <location>
        <begin position="326"/>
        <end position="339"/>
    </location>
</feature>
<dbReference type="RefSeq" id="XP_025026220.1">
    <property type="nucleotide sequence ID" value="XM_025170452.1"/>
</dbReference>
<feature type="compositionally biased region" description="Pro residues" evidence="1">
    <location>
        <begin position="344"/>
        <end position="354"/>
    </location>
</feature>
<feature type="compositionally biased region" description="Basic and acidic residues" evidence="1">
    <location>
        <begin position="633"/>
        <end position="643"/>
    </location>
</feature>
<evidence type="ECO:0000313" key="2">
    <source>
        <dbReference type="Proteomes" id="UP000695026"/>
    </source>
</evidence>
<dbReference type="Pfam" id="PF17663">
    <property type="entry name" value="DUF5525"/>
    <property type="match status" value="2"/>
</dbReference>
<accession>A0A9F5IR46</accession>
<dbReference type="PANTHER" id="PTHR28422:SF1">
    <property type="entry name" value="SIMILAR TO HUMAN CHROMOSOME 15 OPEN READING FRAME 39"/>
    <property type="match status" value="1"/>
</dbReference>
<feature type="region of interest" description="Disordered" evidence="1">
    <location>
        <begin position="560"/>
        <end position="585"/>
    </location>
</feature>
<feature type="region of interest" description="Disordered" evidence="1">
    <location>
        <begin position="312"/>
        <end position="355"/>
    </location>
</feature>
<sequence length="1421" mass="156496">MRSGRLENKFFLVQLVPSAGTSCAHHPRKQVITEHPERPFCFLSEPGGQKACIMAEKRLLEAVSAMSYSKLPRLEVEPTHIHPVGLCRTNGLPDLTTEDHYSYKGSYFTYPLQCHEGPKALTHWPSAETYSHCTGGAPGQSPRTEKPTYKPEPEGLEARQRVRGSEKVSECATQERWASYMGHSGVIQQGWIQGYPTQQLPAAPAVCPTLAAPKPVYRSHPYGAESGYSPKGTLALRMQMENLSKRLEWPPSPSVLPTGTKSRSYSTVGPKKALVPDAGVIQFQQGPKEGTAHSAGFLPYHKAFEKCQGSQSASSLDASSPAVCQKSVSETPGSNPSKHTWSRLPPPPPPPPPSLLVNPQDLAYQERSPTCYPLGSYPLASHEQMLLYHQSYMQAEKSNSVFTLAACKGFGSPSSEDAQLFPGSYFQQTSRSYYPGHLESYLYQAVGPSPMTPLERHSSREHEHPQNSVTKIDFAPKSPVSACALPEKAPPAYNPWRSRGSLPDWCESSRIAKEASTNSSGLQDFHPVYQVDRLSHCYNTVGKLQESGCKKDLCPPEKVTVREEESSETHKKFSLTSESRNTSTHKDESGACIVISDSPVISHNPCSKQDLPKNVLKASNIQCISNVQWSSEEQPKAVHKQREGSSTTSSPPMPVINNVFSLAPYQAYLEGSADLVQLDASKSCHAEELSPRSRGNSVEDEGLPWTGSKRLTNESRVDLPGWKETTCNAITKPGDADVGKNSVQVERDSGDNAGPWESSKVKLLNPNDPVSCQPSPTSCSNGRVERLAQEDHVLDLSFRTESLAEGPDLQQLPKKLEAPDSGGSKIKGEEARERAANGQETVSETSREALVLPVNSGSWGNGHFHSSAAFLFKKFKILKTHAAEAGSGAKDVSLQRGSDTQITQQNAPLVGSNLSQAVTPSETPILQIKGFNAKPPDASMPLPPSTPAGSPVLREAQVLDPTTGKPLGQQHSPRQYFTALHTSVCTIISCSVSASSPDQLKEWLEMAESTVELQEKTISSTKPKNGPKLSEAHKPSRGKEIWLAFKDVAVLIRKLLSQLETFLISHRCPFPHVIRAGTTFIPIHVVKEELFPNLSGVLVDHVLQDHKVELRPTTLSEEKLLRDLDLKSCTSRMLKLLALKQLPDIYPDLLNLHWHECVKQQLGNPAREIPNSDVEALGTDAATESCGQDFRGKSTKDKAYGLAACLGTVCLHCKTHQPVDTGTLLRCSSPSLQHDCMLNGMKVLPKEDTALETKGLALCSGAKRPSHKRPRTLELKLTAKVARRTTRASKILHLRKSVVHIQFQNALQDIQGPQVLGPSRKRKKVPPALLLKSFKRRRCSSARVSALPSEYPELVGKRIRHLYEEKDKTEAWYQGVVLRVHKRHKNPLKTVYEVKYDSEPEWQYYLEILQDYKKGWVELAE</sequence>
<dbReference type="PANTHER" id="PTHR28422">
    <property type="entry name" value="SIMILAR TO HUMAN CHROMOSOME 15 OPEN READING FRAME 39"/>
    <property type="match status" value="1"/>
</dbReference>
<feature type="region of interest" description="Disordered" evidence="1">
    <location>
        <begin position="686"/>
        <end position="716"/>
    </location>
</feature>
<feature type="compositionally biased region" description="Basic and acidic residues" evidence="1">
    <location>
        <begin position="560"/>
        <end position="571"/>
    </location>
</feature>
<feature type="compositionally biased region" description="Basic and acidic residues" evidence="1">
    <location>
        <begin position="143"/>
        <end position="152"/>
    </location>
</feature>
<feature type="compositionally biased region" description="Polar residues" evidence="1">
    <location>
        <begin position="768"/>
        <end position="781"/>
    </location>
</feature>
<dbReference type="OMA" id="QETEWRM"/>
<feature type="region of interest" description="Disordered" evidence="1">
    <location>
        <begin position="133"/>
        <end position="152"/>
    </location>
</feature>
<gene>
    <name evidence="3" type="primary">CUNH15orf39</name>
</gene>
<protein>
    <submittedName>
        <fullName evidence="3">Uncharacterized protein C15orf39 homolog isoform X1</fullName>
    </submittedName>
</protein>
<dbReference type="PROSITE" id="PS51257">
    <property type="entry name" value="PROKAR_LIPOPROTEIN"/>
    <property type="match status" value="1"/>
</dbReference>
<evidence type="ECO:0000313" key="3">
    <source>
        <dbReference type="RefSeq" id="XP_025026220.1"/>
    </source>
</evidence>
<dbReference type="Proteomes" id="UP000695026">
    <property type="component" value="Unplaced"/>
</dbReference>
<feature type="compositionally biased region" description="Basic and acidic residues" evidence="1">
    <location>
        <begin position="826"/>
        <end position="835"/>
    </location>
</feature>
<feature type="compositionally biased region" description="Polar residues" evidence="1">
    <location>
        <begin position="255"/>
        <end position="267"/>
    </location>
</feature>